<evidence type="ECO:0000256" key="1">
    <source>
        <dbReference type="ARBA" id="ARBA00022737"/>
    </source>
</evidence>
<dbReference type="InterPro" id="IPR017871">
    <property type="entry name" value="ABC_transporter-like_CS"/>
</dbReference>
<dbReference type="SMART" id="SM00382">
    <property type="entry name" value="AAA"/>
    <property type="match status" value="2"/>
</dbReference>
<feature type="domain" description="ABC transporter" evidence="4">
    <location>
        <begin position="326"/>
        <end position="531"/>
    </location>
</feature>
<dbReference type="GO" id="GO:0016887">
    <property type="term" value="F:ATP hydrolysis activity"/>
    <property type="evidence" value="ECO:0007669"/>
    <property type="project" value="InterPro"/>
</dbReference>
<feature type="domain" description="ABC transporter" evidence="4">
    <location>
        <begin position="2"/>
        <end position="255"/>
    </location>
</feature>
<evidence type="ECO:0000256" key="3">
    <source>
        <dbReference type="ARBA" id="ARBA00022840"/>
    </source>
</evidence>
<evidence type="ECO:0000256" key="2">
    <source>
        <dbReference type="ARBA" id="ARBA00022741"/>
    </source>
</evidence>
<keyword evidence="6" id="KW-1185">Reference proteome</keyword>
<dbReference type="OrthoDB" id="3239744at2"/>
<dbReference type="FunFam" id="3.40.50.300:FF:000944">
    <property type="entry name" value="Macrolide ABC transporter ATP-binding protein"/>
    <property type="match status" value="1"/>
</dbReference>
<dbReference type="PANTHER" id="PTHR19211:SF14">
    <property type="entry name" value="ATP-BINDING CASSETTE SUB-FAMILY F MEMBER 1"/>
    <property type="match status" value="1"/>
</dbReference>
<dbReference type="PROSITE" id="PS50893">
    <property type="entry name" value="ABC_TRANSPORTER_2"/>
    <property type="match status" value="2"/>
</dbReference>
<dbReference type="Gene3D" id="3.40.50.300">
    <property type="entry name" value="P-loop containing nucleotide triphosphate hydrolases"/>
    <property type="match status" value="2"/>
</dbReference>
<proteinExistence type="predicted"/>
<dbReference type="CDD" id="cd03221">
    <property type="entry name" value="ABCF_EF-3"/>
    <property type="match status" value="2"/>
</dbReference>
<dbReference type="FunFam" id="3.40.50.300:FF:000597">
    <property type="entry name" value="ABC transporter ATP-binding protein"/>
    <property type="match status" value="1"/>
</dbReference>
<dbReference type="Pfam" id="PF12848">
    <property type="entry name" value="ABC_tran_Xtn"/>
    <property type="match status" value="1"/>
</dbReference>
<dbReference type="EMBL" id="FXBM01000001">
    <property type="protein sequence ID" value="SMH38832.1"/>
    <property type="molecule type" value="Genomic_DNA"/>
</dbReference>
<evidence type="ECO:0000313" key="5">
    <source>
        <dbReference type="EMBL" id="SMH38832.1"/>
    </source>
</evidence>
<protein>
    <submittedName>
        <fullName evidence="5">ATPase components of ABC transporters with duplicated ATPase domains</fullName>
    </submittedName>
</protein>
<evidence type="ECO:0000259" key="4">
    <source>
        <dbReference type="PROSITE" id="PS50893"/>
    </source>
</evidence>
<dbReference type="PROSITE" id="PS00211">
    <property type="entry name" value="ABC_TRANSPORTER_1"/>
    <property type="match status" value="2"/>
</dbReference>
<dbReference type="InterPro" id="IPR027417">
    <property type="entry name" value="P-loop_NTPase"/>
</dbReference>
<dbReference type="Pfam" id="PF00005">
    <property type="entry name" value="ABC_tran"/>
    <property type="match status" value="2"/>
</dbReference>
<dbReference type="PANTHER" id="PTHR19211">
    <property type="entry name" value="ATP-BINDING TRANSPORT PROTEIN-RELATED"/>
    <property type="match status" value="1"/>
</dbReference>
<dbReference type="InterPro" id="IPR003439">
    <property type="entry name" value="ABC_transporter-like_ATP-bd"/>
</dbReference>
<sequence length="532" mass="57567">MLSVHDLELRVGARLLMENVSFRVGDGDKVGLVGRNGAGKTTLTKVLAGDLIAAKGTVDRGGEIGYLPQDPRSGDPEELARTRILDARGLGQLVLGMQEATVAMSSADPAESEAGMKKYGNLTDRFLSLGGYAAEAEAASIASNLNLPDRILDQPLKTLSGGQRRRIELARILFSDASTLILDEPTNHLDADSVVWLREFLKGYRGGFIVISHDIELVGETVNRVFYLDANRQVIDVYNMNWKNYQRQRAADEERRKKERVNVEKKAGALQLQAARFGAKASKAAAAHQMVARAERMLSGLEEVRAVDRVAKLRFPTPMPCGRTPLQAENLSKSYGSLEIFTAVDLAIDRGSKVVILGLNGAGKTTLLRILGGVDAPDTGSIEAGHGLRIGYYAQEHETIDVKRSVLENMVSASPNLTETEARRVLGSFLFTGDDSHKPAGVLSGGEKTRLALAMIVVSGANVLLLDEPTNNLDPASRDEILDALAHYEGAVVLVSHDEGAVEALNPERVLIMPEGTEDHWTADYLDLITLA</sequence>
<dbReference type="AlphaFoldDB" id="A0A1X7NMT1"/>
<dbReference type="InterPro" id="IPR003593">
    <property type="entry name" value="AAA+_ATPase"/>
</dbReference>
<evidence type="ECO:0000313" key="6">
    <source>
        <dbReference type="Proteomes" id="UP000193711"/>
    </source>
</evidence>
<dbReference type="RefSeq" id="WP_085475914.1">
    <property type="nucleotide sequence ID" value="NZ_FXBM01000001.1"/>
</dbReference>
<organism evidence="5 6">
    <name type="scientific">Rathayibacter oskolensis</name>
    <dbReference type="NCBI Taxonomy" id="1891671"/>
    <lineage>
        <taxon>Bacteria</taxon>
        <taxon>Bacillati</taxon>
        <taxon>Actinomycetota</taxon>
        <taxon>Actinomycetes</taxon>
        <taxon>Micrococcales</taxon>
        <taxon>Microbacteriaceae</taxon>
        <taxon>Rathayibacter</taxon>
    </lineage>
</organism>
<keyword evidence="2" id="KW-0547">Nucleotide-binding</keyword>
<dbReference type="InterPro" id="IPR050611">
    <property type="entry name" value="ABCF"/>
</dbReference>
<name>A0A1X7NMT1_9MICO</name>
<keyword evidence="3" id="KW-0067">ATP-binding</keyword>
<dbReference type="InterPro" id="IPR032781">
    <property type="entry name" value="ABC_tran_Xtn"/>
</dbReference>
<dbReference type="SUPFAM" id="SSF52540">
    <property type="entry name" value="P-loop containing nucleoside triphosphate hydrolases"/>
    <property type="match status" value="2"/>
</dbReference>
<dbReference type="GO" id="GO:0005524">
    <property type="term" value="F:ATP binding"/>
    <property type="evidence" value="ECO:0007669"/>
    <property type="project" value="UniProtKB-KW"/>
</dbReference>
<reference evidence="6" key="1">
    <citation type="submission" date="2017-04" db="EMBL/GenBank/DDBJ databases">
        <authorList>
            <person name="Varghese N."/>
            <person name="Submissions S."/>
        </authorList>
    </citation>
    <scope>NUCLEOTIDE SEQUENCE [LARGE SCALE GENOMIC DNA]</scope>
    <source>
        <strain evidence="6">VKM Ac-2121</strain>
    </source>
</reference>
<gene>
    <name evidence="5" type="ORF">SAMN06295885_1550</name>
</gene>
<accession>A0A1X7NMT1</accession>
<keyword evidence="1" id="KW-0677">Repeat</keyword>
<dbReference type="Proteomes" id="UP000193711">
    <property type="component" value="Unassembled WGS sequence"/>
</dbReference>
<dbReference type="STRING" id="1891671.SAMN06295885_1550"/>